<dbReference type="PANTHER" id="PTHR46708">
    <property type="entry name" value="TENASCIN"/>
    <property type="match status" value="1"/>
</dbReference>
<dbReference type="PANTHER" id="PTHR46708:SF1">
    <property type="entry name" value="TENASCIN"/>
    <property type="match status" value="1"/>
</dbReference>
<dbReference type="SMART" id="SM00060">
    <property type="entry name" value="FN3"/>
    <property type="match status" value="1"/>
</dbReference>
<keyword evidence="1" id="KW-0677">Repeat</keyword>
<dbReference type="Proteomes" id="UP000236370">
    <property type="component" value="Unassembled WGS sequence"/>
</dbReference>
<protein>
    <submittedName>
        <fullName evidence="4">TNR isoform 3</fullName>
    </submittedName>
</protein>
<accession>A0A2J8N706</accession>
<proteinExistence type="predicted"/>
<sequence length="180" mass="19793">INFPKKACPCASSAQVLQELLSRIEMLEREVSVLRDQCNANCCQESAATVAPPEDLRVAGISDRSIELEWDGPMAVTEYVISYQPTALGGLQLQQRVPGDWSGVTITELEPGLTYNISVYAVISNILSLPITAKVATHLSTPQGLQFKTITETTVEVQWEPFSFSFDGWEISFIPKNNEG</sequence>
<name>A0A2J8N706_PANTR</name>
<dbReference type="EMBL" id="NBAG03000235">
    <property type="protein sequence ID" value="PNI67553.1"/>
    <property type="molecule type" value="Genomic_DNA"/>
</dbReference>
<evidence type="ECO:0000256" key="1">
    <source>
        <dbReference type="ARBA" id="ARBA00022737"/>
    </source>
</evidence>
<gene>
    <name evidence="4" type="ORF">CK820_G0013702</name>
</gene>
<feature type="non-terminal residue" evidence="4">
    <location>
        <position position="180"/>
    </location>
</feature>
<organism evidence="4 5">
    <name type="scientific">Pan troglodytes</name>
    <name type="common">Chimpanzee</name>
    <dbReference type="NCBI Taxonomy" id="9598"/>
    <lineage>
        <taxon>Eukaryota</taxon>
        <taxon>Metazoa</taxon>
        <taxon>Chordata</taxon>
        <taxon>Craniata</taxon>
        <taxon>Vertebrata</taxon>
        <taxon>Euteleostomi</taxon>
        <taxon>Mammalia</taxon>
        <taxon>Eutheria</taxon>
        <taxon>Euarchontoglires</taxon>
        <taxon>Primates</taxon>
        <taxon>Haplorrhini</taxon>
        <taxon>Catarrhini</taxon>
        <taxon>Hominidae</taxon>
        <taxon>Pan</taxon>
    </lineage>
</organism>
<dbReference type="PROSITE" id="PS50853">
    <property type="entry name" value="FN3"/>
    <property type="match status" value="1"/>
</dbReference>
<dbReference type="InterPro" id="IPR036116">
    <property type="entry name" value="FN3_sf"/>
</dbReference>
<dbReference type="Pfam" id="PF00041">
    <property type="entry name" value="fn3"/>
    <property type="match status" value="1"/>
</dbReference>
<feature type="domain" description="Fibronectin type-III" evidence="3">
    <location>
        <begin position="52"/>
        <end position="144"/>
    </location>
</feature>
<dbReference type="SUPFAM" id="SSF49265">
    <property type="entry name" value="Fibronectin type III"/>
    <property type="match status" value="2"/>
</dbReference>
<evidence type="ECO:0000313" key="4">
    <source>
        <dbReference type="EMBL" id="PNI67553.1"/>
    </source>
</evidence>
<comment type="caution">
    <text evidence="4">The sequence shown here is derived from an EMBL/GenBank/DDBJ whole genome shotgun (WGS) entry which is preliminary data.</text>
</comment>
<dbReference type="AlphaFoldDB" id="A0A2J8N706"/>
<feature type="non-terminal residue" evidence="4">
    <location>
        <position position="1"/>
    </location>
</feature>
<feature type="coiled-coil region" evidence="2">
    <location>
        <begin position="10"/>
        <end position="37"/>
    </location>
</feature>
<evidence type="ECO:0000313" key="5">
    <source>
        <dbReference type="Proteomes" id="UP000236370"/>
    </source>
</evidence>
<dbReference type="FunFam" id="2.60.40.10:FF:000722">
    <property type="entry name" value="Tenascin R"/>
    <property type="match status" value="1"/>
</dbReference>
<dbReference type="CDD" id="cd00063">
    <property type="entry name" value="FN3"/>
    <property type="match status" value="1"/>
</dbReference>
<evidence type="ECO:0000259" key="3">
    <source>
        <dbReference type="PROSITE" id="PS50853"/>
    </source>
</evidence>
<keyword evidence="2" id="KW-0175">Coiled coil</keyword>
<dbReference type="InterPro" id="IPR013783">
    <property type="entry name" value="Ig-like_fold"/>
</dbReference>
<dbReference type="InterPro" id="IPR003961">
    <property type="entry name" value="FN3_dom"/>
</dbReference>
<dbReference type="Gene3D" id="2.60.40.10">
    <property type="entry name" value="Immunoglobulins"/>
    <property type="match status" value="1"/>
</dbReference>
<evidence type="ECO:0000256" key="2">
    <source>
        <dbReference type="SAM" id="Coils"/>
    </source>
</evidence>
<reference evidence="4 5" key="1">
    <citation type="submission" date="2017-12" db="EMBL/GenBank/DDBJ databases">
        <title>High-resolution comparative analysis of great ape genomes.</title>
        <authorList>
            <person name="Pollen A."/>
            <person name="Hastie A."/>
            <person name="Hormozdiari F."/>
            <person name="Dougherty M."/>
            <person name="Liu R."/>
            <person name="Chaisson M."/>
            <person name="Hoppe E."/>
            <person name="Hill C."/>
            <person name="Pang A."/>
            <person name="Hillier L."/>
            <person name="Baker C."/>
            <person name="Armstrong J."/>
            <person name="Shendure J."/>
            <person name="Paten B."/>
            <person name="Wilson R."/>
            <person name="Chao H."/>
            <person name="Schneider V."/>
            <person name="Ventura M."/>
            <person name="Kronenberg Z."/>
            <person name="Murali S."/>
            <person name="Gordon D."/>
            <person name="Cantsilieris S."/>
            <person name="Munson K."/>
            <person name="Nelson B."/>
            <person name="Raja A."/>
            <person name="Underwood J."/>
            <person name="Diekhans M."/>
            <person name="Fiddes I."/>
            <person name="Haussler D."/>
            <person name="Eichler E."/>
        </authorList>
    </citation>
    <scope>NUCLEOTIDE SEQUENCE [LARGE SCALE GENOMIC DNA]</scope>
    <source>
        <strain evidence="4">Yerkes chimp pedigree #C0471</strain>
    </source>
</reference>
<dbReference type="InterPro" id="IPR050991">
    <property type="entry name" value="ECM_Regulatory_Proteins"/>
</dbReference>